<protein>
    <submittedName>
        <fullName evidence="10">Inner membrane protein YjiY</fullName>
    </submittedName>
</protein>
<keyword evidence="6 8" id="KW-1133">Transmembrane helix</keyword>
<dbReference type="InterPro" id="IPR003706">
    <property type="entry name" value="CstA_N"/>
</dbReference>
<feature type="transmembrane region" description="Helical" evidence="8">
    <location>
        <begin position="328"/>
        <end position="348"/>
    </location>
</feature>
<evidence type="ECO:0000256" key="6">
    <source>
        <dbReference type="ARBA" id="ARBA00022989"/>
    </source>
</evidence>
<dbReference type="GO" id="GO:0005886">
    <property type="term" value="C:plasma membrane"/>
    <property type="evidence" value="ECO:0007669"/>
    <property type="project" value="UniProtKB-SubCell"/>
</dbReference>
<dbReference type="Pfam" id="PF02554">
    <property type="entry name" value="CstA"/>
    <property type="match status" value="1"/>
</dbReference>
<dbReference type="Proteomes" id="UP000013940">
    <property type="component" value="Chromosome"/>
</dbReference>
<dbReference type="GO" id="GO:0009267">
    <property type="term" value="P:cellular response to starvation"/>
    <property type="evidence" value="ECO:0007669"/>
    <property type="project" value="InterPro"/>
</dbReference>
<feature type="transmembrane region" description="Helical" evidence="8">
    <location>
        <begin position="259"/>
        <end position="280"/>
    </location>
</feature>
<keyword evidence="4" id="KW-1003">Cell membrane</keyword>
<accession>A0A2C9ETS0</accession>
<keyword evidence="7 8" id="KW-0472">Membrane</keyword>
<evidence type="ECO:0000256" key="7">
    <source>
        <dbReference type="ARBA" id="ARBA00023136"/>
    </source>
</evidence>
<comment type="subcellular location">
    <subcellularLocation>
        <location evidence="1">Cell membrane</location>
        <topology evidence="1">Multi-pass membrane protein</topology>
    </subcellularLocation>
</comment>
<feature type="transmembrane region" description="Helical" evidence="8">
    <location>
        <begin position="576"/>
        <end position="597"/>
    </location>
</feature>
<name>A0A2C9ETS0_PSEPH</name>
<evidence type="ECO:0000256" key="5">
    <source>
        <dbReference type="ARBA" id="ARBA00022692"/>
    </source>
</evidence>
<evidence type="ECO:0000256" key="4">
    <source>
        <dbReference type="ARBA" id="ARBA00022475"/>
    </source>
</evidence>
<dbReference type="AlphaFoldDB" id="A0A2C9ETS0"/>
<dbReference type="eggNOG" id="COG1966">
    <property type="taxonomic scope" value="Bacteria"/>
</dbReference>
<feature type="transmembrane region" description="Helical" evidence="8">
    <location>
        <begin position="468"/>
        <end position="492"/>
    </location>
</feature>
<feature type="transmembrane region" description="Helical" evidence="8">
    <location>
        <begin position="224"/>
        <end position="244"/>
    </location>
</feature>
<organism evidence="10 11">
    <name type="scientific">Pseudomonas protegens (strain DSM 19095 / LMG 27888 / CFBP 6595 / CHA0)</name>
    <dbReference type="NCBI Taxonomy" id="1124983"/>
    <lineage>
        <taxon>Bacteria</taxon>
        <taxon>Pseudomonadati</taxon>
        <taxon>Pseudomonadota</taxon>
        <taxon>Gammaproteobacteria</taxon>
        <taxon>Pseudomonadales</taxon>
        <taxon>Pseudomonadaceae</taxon>
        <taxon>Pseudomonas</taxon>
    </lineage>
</organism>
<evidence type="ECO:0000256" key="1">
    <source>
        <dbReference type="ARBA" id="ARBA00004651"/>
    </source>
</evidence>
<evidence type="ECO:0000256" key="8">
    <source>
        <dbReference type="SAM" id="Phobius"/>
    </source>
</evidence>
<dbReference type="GeneID" id="57478321"/>
<dbReference type="PANTHER" id="PTHR30252:SF3">
    <property type="entry name" value="PYRUVATE_PROTON SYMPORTER BTST"/>
    <property type="match status" value="1"/>
</dbReference>
<proteinExistence type="inferred from homology"/>
<comment type="similarity">
    <text evidence="2">Belongs to the peptide transporter carbon starvation (CstA) (TC 2.A.114) family.</text>
</comment>
<dbReference type="EMBL" id="CP003190">
    <property type="protein sequence ID" value="AGL87063.1"/>
    <property type="molecule type" value="Genomic_DNA"/>
</dbReference>
<dbReference type="HOGENOM" id="CLU_010531_2_0_6"/>
<feature type="domain" description="CstA N-terminal" evidence="9">
    <location>
        <begin position="36"/>
        <end position="594"/>
    </location>
</feature>
<evidence type="ECO:0000313" key="11">
    <source>
        <dbReference type="Proteomes" id="UP000013940"/>
    </source>
</evidence>
<reference evidence="11" key="1">
    <citation type="journal article" date="2014" name="Genome Announc.">
        <title>Full-genome sequence of the plant growth-promoting bacterium Pseudomonas protegens CHA0.</title>
        <authorList>
            <person name="Jousset A."/>
            <person name="Schuldes J."/>
            <person name="Keel C."/>
            <person name="Maurhofer M."/>
            <person name="Daniel R."/>
            <person name="Scheu S."/>
            <person name="Thuermer A."/>
        </authorList>
    </citation>
    <scope>NUCLEOTIDE SEQUENCE [LARGE SCALE GENOMIC DNA]</scope>
    <source>
        <strain evidence="11">DSM 19095 / LMG 27888 / CFBP 6595 / CHA0</strain>
    </source>
</reference>
<feature type="transmembrane region" description="Helical" evidence="8">
    <location>
        <begin position="513"/>
        <end position="532"/>
    </location>
</feature>
<dbReference type="RefSeq" id="WP_011063576.1">
    <property type="nucleotide sequence ID" value="NC_021237.1"/>
</dbReference>
<feature type="transmembrane region" description="Helical" evidence="8">
    <location>
        <begin position="544"/>
        <end position="569"/>
    </location>
</feature>
<evidence type="ECO:0000256" key="3">
    <source>
        <dbReference type="ARBA" id="ARBA00022448"/>
    </source>
</evidence>
<dbReference type="PANTHER" id="PTHR30252">
    <property type="entry name" value="INNER MEMBRANE PEPTIDE TRANSPORTER"/>
    <property type="match status" value="1"/>
</dbReference>
<feature type="transmembrane region" description="Helical" evidence="8">
    <location>
        <begin position="287"/>
        <end position="308"/>
    </location>
</feature>
<feature type="transmembrane region" description="Helical" evidence="8">
    <location>
        <begin position="96"/>
        <end position="116"/>
    </location>
</feature>
<evidence type="ECO:0000259" key="9">
    <source>
        <dbReference type="Pfam" id="PF02554"/>
    </source>
</evidence>
<dbReference type="KEGG" id="pprc:PFLCHA0_c53250"/>
<feature type="transmembrane region" description="Helical" evidence="8">
    <location>
        <begin position="368"/>
        <end position="388"/>
    </location>
</feature>
<gene>
    <name evidence="10" type="primary">yjiY</name>
    <name evidence="10" type="ORF">PFLCHA0_c53250</name>
</gene>
<feature type="transmembrane region" description="Helical" evidence="8">
    <location>
        <begin position="122"/>
        <end position="142"/>
    </location>
</feature>
<dbReference type="PROSITE" id="PS51257">
    <property type="entry name" value="PROKAR_LIPOPROTEIN"/>
    <property type="match status" value="1"/>
</dbReference>
<keyword evidence="3" id="KW-0813">Transport</keyword>
<feature type="transmembrane region" description="Helical" evidence="8">
    <location>
        <begin position="12"/>
        <end position="29"/>
    </location>
</feature>
<feature type="transmembrane region" description="Helical" evidence="8">
    <location>
        <begin position="35"/>
        <end position="55"/>
    </location>
</feature>
<evidence type="ECO:0000256" key="2">
    <source>
        <dbReference type="ARBA" id="ARBA00007755"/>
    </source>
</evidence>
<keyword evidence="5 8" id="KW-0812">Transmembrane</keyword>
<feature type="transmembrane region" description="Helical" evidence="8">
    <location>
        <begin position="163"/>
        <end position="186"/>
    </location>
</feature>
<sequence>MKNNNSLLRHVPWLLLAIVGACALGVVALRRGEAINALWIVVAAVAIYLVAYRYYSLFIANNVMQLDPGRATPAVVNNDGLDYVPTNKHILFGHHFAAIAGAGPLVGPVLAAQMGYLPGTLWLIAGVVLAGAVQDFMVLFLSTRRNGRSLGDMVREEMGRIPGTIALFGCFLIMIIILAVLALIVVKALAESPWGIFTVMATIPIAVFMGVYMRYIRPGRIGEISLIGVLLLLGSIWLGGQVAADPVWGKMFTFTGVQITWMLIGYGFVAAVLPVWLILAPRDYLSTFLKIGTIIALAIGILITMPELKMPALTQFTDGTGPVWKGGLFPFLFITIACGAVSGFHALISSGTTPKLLDNEANARYIGYGGMLMESFVAIMAMVAASVIEPGVYFAMNSPAAIVGGDVVAVAQTVSSWGFAISPDQLQAVAKDIGENTILARAGGAPTLAVGIAQILHHVLPGENTMAFWYHFAILFEALFILTAVDAGTRAGRFMLQDLLGSFVPALKRTESWTANLIATAGCVALWGYLLYQGVIDPLGGINTLWPLFGISNQMLAGIALMLGTVVLIKMKRQRYIWVTLLPAVWLLICTTTAGFIKLFDANPAIGFLSLAKKYSDAMANGQIIAPAKDITQMQHVIFNAYTNATLTALFLLVVFSILFYALKVGIAAWGSKERTDKESPYQAVPDA</sequence>
<evidence type="ECO:0000313" key="10">
    <source>
        <dbReference type="EMBL" id="AGL87063.1"/>
    </source>
</evidence>
<feature type="transmembrane region" description="Helical" evidence="8">
    <location>
        <begin position="192"/>
        <end position="212"/>
    </location>
</feature>
<feature type="transmembrane region" description="Helical" evidence="8">
    <location>
        <begin position="649"/>
        <end position="670"/>
    </location>
</feature>
<dbReference type="InterPro" id="IPR051605">
    <property type="entry name" value="CstA"/>
</dbReference>